<keyword evidence="4" id="KW-0812">Transmembrane</keyword>
<evidence type="ECO:0000256" key="2">
    <source>
        <dbReference type="ARBA" id="ARBA00005928"/>
    </source>
</evidence>
<dbReference type="AlphaFoldDB" id="A0A3Q8FTW8"/>
<gene>
    <name evidence="13" type="primary">FAR</name>
</gene>
<dbReference type="PANTHER" id="PTHR11011">
    <property type="entry name" value="MALE STERILITY PROTEIN 2-RELATED"/>
    <property type="match status" value="1"/>
</dbReference>
<evidence type="ECO:0000256" key="5">
    <source>
        <dbReference type="ARBA" id="ARBA00022857"/>
    </source>
</evidence>
<evidence type="ECO:0000256" key="3">
    <source>
        <dbReference type="ARBA" id="ARBA00022516"/>
    </source>
</evidence>
<dbReference type="Pfam" id="PF03015">
    <property type="entry name" value="Sterile"/>
    <property type="match status" value="1"/>
</dbReference>
<keyword evidence="3 10" id="KW-0444">Lipid biosynthesis</keyword>
<evidence type="ECO:0000259" key="12">
    <source>
        <dbReference type="Pfam" id="PF07993"/>
    </source>
</evidence>
<feature type="domain" description="Fatty acyl-CoA reductase C-terminal" evidence="11">
    <location>
        <begin position="375"/>
        <end position="466"/>
    </location>
</feature>
<keyword evidence="8" id="KW-0472">Membrane</keyword>
<keyword evidence="10" id="KW-0560">Oxidoreductase</keyword>
<dbReference type="GO" id="GO:0005777">
    <property type="term" value="C:peroxisome"/>
    <property type="evidence" value="ECO:0007669"/>
    <property type="project" value="TreeGrafter"/>
</dbReference>
<accession>A0A3Q8FTW8</accession>
<keyword evidence="7 10" id="KW-0443">Lipid metabolism</keyword>
<feature type="domain" description="Thioester reductase (TE)" evidence="12">
    <location>
        <begin position="33"/>
        <end position="303"/>
    </location>
</feature>
<dbReference type="GO" id="GO:0016020">
    <property type="term" value="C:membrane"/>
    <property type="evidence" value="ECO:0007669"/>
    <property type="project" value="UniProtKB-SubCell"/>
</dbReference>
<keyword evidence="6" id="KW-1133">Transmembrane helix</keyword>
<evidence type="ECO:0000256" key="9">
    <source>
        <dbReference type="ARBA" id="ARBA00052530"/>
    </source>
</evidence>
<dbReference type="EMBL" id="MG573164">
    <property type="protein sequence ID" value="AWJ25026.1"/>
    <property type="molecule type" value="mRNA"/>
</dbReference>
<dbReference type="CDD" id="cd09071">
    <property type="entry name" value="FAR_C"/>
    <property type="match status" value="1"/>
</dbReference>
<protein>
    <recommendedName>
        <fullName evidence="10">Fatty acyl-CoA reductase</fullName>
        <ecNumber evidence="10">1.2.1.84</ecNumber>
    </recommendedName>
</protein>
<dbReference type="GO" id="GO:0102965">
    <property type="term" value="F:alcohol-forming long-chain fatty acyl-CoA reductase activity"/>
    <property type="evidence" value="ECO:0007669"/>
    <property type="project" value="UniProtKB-EC"/>
</dbReference>
<comment type="similarity">
    <text evidence="2 10">Belongs to the fatty acyl-CoA reductase family.</text>
</comment>
<dbReference type="SUPFAM" id="SSF51735">
    <property type="entry name" value="NAD(P)-binding Rossmann-fold domains"/>
    <property type="match status" value="1"/>
</dbReference>
<evidence type="ECO:0000256" key="6">
    <source>
        <dbReference type="ARBA" id="ARBA00022989"/>
    </source>
</evidence>
<proteinExistence type="evidence at transcript level"/>
<evidence type="ECO:0000256" key="8">
    <source>
        <dbReference type="ARBA" id="ARBA00023136"/>
    </source>
</evidence>
<dbReference type="Gene3D" id="3.40.50.720">
    <property type="entry name" value="NAD(P)-binding Rossmann-like Domain"/>
    <property type="match status" value="1"/>
</dbReference>
<dbReference type="OrthoDB" id="429813at2759"/>
<dbReference type="Pfam" id="PF07993">
    <property type="entry name" value="NAD_binding_4"/>
    <property type="match status" value="1"/>
</dbReference>
<dbReference type="CDD" id="cd05236">
    <property type="entry name" value="FAR-N_SDR_e"/>
    <property type="match status" value="1"/>
</dbReference>
<evidence type="ECO:0000256" key="10">
    <source>
        <dbReference type="RuleBase" id="RU363097"/>
    </source>
</evidence>
<comment type="subcellular location">
    <subcellularLocation>
        <location evidence="1">Membrane</location>
        <topology evidence="1">Multi-pass membrane protein</topology>
    </subcellularLocation>
</comment>
<comment type="function">
    <text evidence="10">Catalyzes the reduction of fatty acyl-CoA to fatty alcohols.</text>
</comment>
<evidence type="ECO:0000259" key="11">
    <source>
        <dbReference type="Pfam" id="PF03015"/>
    </source>
</evidence>
<evidence type="ECO:0000313" key="13">
    <source>
        <dbReference type="EMBL" id="AWJ25026.1"/>
    </source>
</evidence>
<sequence length="532" mass="60324">MSQMPVNMDVSSGGGYGEISAISEFYRGREILITGGTGFIGKVLVEKLLRSCPHLSKIYLIIRSKKGKDVRQRLNELLNASIFDNIKKQQPEQLGKVIAVPGDITLPDLGLSNGDQAMLTENVSIVFHSAATVKFDEALKPSVAMNLLGTKRIVQLCQKLSKLEALIHVSTAYCNCNMEVVMEQIYPPPARPEEIIHCIENMDEKILDTITPQIIGDRPNTYTYTKALAETVLLEMNGELPIAIVRPSIVTAAWREPLAGWVDNLNGPTGLFVGAGKGVLRTLLCHKDYITDLIPVDIVINVMIAVAWKTATSRQKKLMVYNCTTGVSNPIYWRDVERLIKESILMRPCENVIWYPGGSFKGSRFFNSICVALSHLLPAYLMDACTRIAGRKPIMVTVQNKLLRAAECLEFFTTHEWKFTNTNVLKLYESLPPSDRESFNFNVNDVNWQEYMQLYWLGIRRFILKEDTSNDSAARSRLRKVYWIHRISQLVLFLLVWRLLMFRSQTMSSAWFSLFKFVTQISRLLLSQLSIR</sequence>
<evidence type="ECO:0000256" key="1">
    <source>
        <dbReference type="ARBA" id="ARBA00004141"/>
    </source>
</evidence>
<dbReference type="EC" id="1.2.1.84" evidence="10"/>
<dbReference type="InterPro" id="IPR036291">
    <property type="entry name" value="NAD(P)-bd_dom_sf"/>
</dbReference>
<dbReference type="InterPro" id="IPR033640">
    <property type="entry name" value="FAR_C"/>
</dbReference>
<dbReference type="GO" id="GO:0035336">
    <property type="term" value="P:long-chain fatty-acyl-CoA metabolic process"/>
    <property type="evidence" value="ECO:0007669"/>
    <property type="project" value="TreeGrafter"/>
</dbReference>
<dbReference type="PANTHER" id="PTHR11011:SF116">
    <property type="entry name" value="FATTY ACYL-COA REDUCTASE CG5065-RELATED"/>
    <property type="match status" value="1"/>
</dbReference>
<organism evidence="13">
    <name type="scientific">Nilaparvata lugens</name>
    <name type="common">Brown planthopper</name>
    <dbReference type="NCBI Taxonomy" id="108931"/>
    <lineage>
        <taxon>Eukaryota</taxon>
        <taxon>Metazoa</taxon>
        <taxon>Ecdysozoa</taxon>
        <taxon>Arthropoda</taxon>
        <taxon>Hexapoda</taxon>
        <taxon>Insecta</taxon>
        <taxon>Pterygota</taxon>
        <taxon>Neoptera</taxon>
        <taxon>Paraneoptera</taxon>
        <taxon>Hemiptera</taxon>
        <taxon>Auchenorrhyncha</taxon>
        <taxon>Fulgoroidea</taxon>
        <taxon>Delphacidae</taxon>
        <taxon>Delphacinae</taxon>
        <taxon>Nilaparvata</taxon>
    </lineage>
</organism>
<evidence type="ECO:0000256" key="4">
    <source>
        <dbReference type="ARBA" id="ARBA00022692"/>
    </source>
</evidence>
<dbReference type="GO" id="GO:0080019">
    <property type="term" value="F:alcohol-forming very long-chain fatty acyl-CoA reductase activity"/>
    <property type="evidence" value="ECO:0007669"/>
    <property type="project" value="InterPro"/>
</dbReference>
<evidence type="ECO:0000256" key="7">
    <source>
        <dbReference type="ARBA" id="ARBA00023098"/>
    </source>
</evidence>
<reference evidence="13" key="1">
    <citation type="submission" date="2017-11" db="EMBL/GenBank/DDBJ databases">
        <title>Key genes required for floating on the water in brown planthopper, Nilaparvata lugens.</title>
        <authorList>
            <person name="Li D.-T."/>
            <person name="Zhang C.-X."/>
        </authorList>
    </citation>
    <scope>NUCLEOTIDE SEQUENCE</scope>
    <source>
        <strain evidence="13">NlFAR9</strain>
    </source>
</reference>
<dbReference type="InterPro" id="IPR026055">
    <property type="entry name" value="FAR"/>
</dbReference>
<dbReference type="FunFam" id="3.40.50.720:FF:000143">
    <property type="entry name" value="Fatty acyl-CoA reductase"/>
    <property type="match status" value="1"/>
</dbReference>
<comment type="catalytic activity">
    <reaction evidence="9 10">
        <text>a long-chain fatty acyl-CoA + 2 NADPH + 2 H(+) = a long-chain primary fatty alcohol + 2 NADP(+) + CoA</text>
        <dbReference type="Rhea" id="RHEA:52716"/>
        <dbReference type="ChEBI" id="CHEBI:15378"/>
        <dbReference type="ChEBI" id="CHEBI:57287"/>
        <dbReference type="ChEBI" id="CHEBI:57783"/>
        <dbReference type="ChEBI" id="CHEBI:58349"/>
        <dbReference type="ChEBI" id="CHEBI:77396"/>
        <dbReference type="ChEBI" id="CHEBI:83139"/>
        <dbReference type="EC" id="1.2.1.84"/>
    </reaction>
</comment>
<name>A0A3Q8FTW8_NILLU</name>
<dbReference type="InterPro" id="IPR013120">
    <property type="entry name" value="FAR_NAD-bd"/>
</dbReference>
<keyword evidence="5 10" id="KW-0521">NADP</keyword>